<dbReference type="InterPro" id="IPR051427">
    <property type="entry name" value="Nectin/Nectin-like"/>
</dbReference>
<dbReference type="Pfam" id="PF08205">
    <property type="entry name" value="C2-set_2"/>
    <property type="match status" value="1"/>
</dbReference>
<dbReference type="InterPro" id="IPR007110">
    <property type="entry name" value="Ig-like_dom"/>
</dbReference>
<sequence>MDCVRLNDMLLSVTPLHGLILFSLFCVKIAGVKVIGHDTAVVYGENATLLCQLTEIDEDADVTRIIWKKKTQETAEEKTFFSIRPGHKTEHSNGLGDRVQFIGNFTEKNGSIQLLRMRLLDDGIYTCIFNLFGVGTFETNINVTVFARPAIHVRGEVPVAGFTEATLVSCFASNAWPAAKVGWRLGDLENSLTTEINSTVNSDGTVTVVSYLLGVPFKHLNKKNVQCVVKHNTLRDEIVLNYAINIHYPPESVVIIPDSPTNIKEFQCKVDSNPEPTNYNWTRVNKSDPYYEGKKLPVLNLTPDFNGLYICQASNQYGSSIGSLYVNVHTESNATCWSLLGVFICAFLVAVFIFIFIWKHKQERIPVAQGPDDEEVQVRLVFVLVLQYYVQV</sequence>
<dbReference type="InterPro" id="IPR003599">
    <property type="entry name" value="Ig_sub"/>
</dbReference>
<keyword evidence="4" id="KW-0732">Signal</keyword>
<dbReference type="Gene3D" id="2.60.40.10">
    <property type="entry name" value="Immunoglobulins"/>
    <property type="match status" value="3"/>
</dbReference>
<protein>
    <submittedName>
        <fullName evidence="13">Si:ch211-141e20.2</fullName>
    </submittedName>
</protein>
<evidence type="ECO:0000256" key="2">
    <source>
        <dbReference type="ARBA" id="ARBA00007810"/>
    </source>
</evidence>
<organism evidence="13 14">
    <name type="scientific">Cyprinus carpio</name>
    <name type="common">Common carp</name>
    <dbReference type="NCBI Taxonomy" id="7962"/>
    <lineage>
        <taxon>Eukaryota</taxon>
        <taxon>Metazoa</taxon>
        <taxon>Chordata</taxon>
        <taxon>Craniata</taxon>
        <taxon>Vertebrata</taxon>
        <taxon>Euteleostomi</taxon>
        <taxon>Actinopterygii</taxon>
        <taxon>Neopterygii</taxon>
        <taxon>Teleostei</taxon>
        <taxon>Ostariophysi</taxon>
        <taxon>Cypriniformes</taxon>
        <taxon>Cyprinidae</taxon>
        <taxon>Cyprininae</taxon>
        <taxon>Cyprinus</taxon>
    </lineage>
</organism>
<evidence type="ECO:0000256" key="3">
    <source>
        <dbReference type="ARBA" id="ARBA00022692"/>
    </source>
</evidence>
<keyword evidence="3 11" id="KW-0812">Transmembrane</keyword>
<dbReference type="PANTHER" id="PTHR23277:SF106">
    <property type="entry name" value="NECTIN-1 ISOFORM X1-RELATED"/>
    <property type="match status" value="1"/>
</dbReference>
<evidence type="ECO:0000313" key="13">
    <source>
        <dbReference type="Ensembl" id="ENSCCRP00015092333.1"/>
    </source>
</evidence>
<dbReference type="AlphaFoldDB" id="A0A8C1ZNQ4"/>
<dbReference type="InterPro" id="IPR036179">
    <property type="entry name" value="Ig-like_dom_sf"/>
</dbReference>
<evidence type="ECO:0000256" key="5">
    <source>
        <dbReference type="ARBA" id="ARBA00022737"/>
    </source>
</evidence>
<evidence type="ECO:0000259" key="12">
    <source>
        <dbReference type="PROSITE" id="PS50835"/>
    </source>
</evidence>
<evidence type="ECO:0000256" key="9">
    <source>
        <dbReference type="ARBA" id="ARBA00023157"/>
    </source>
</evidence>
<dbReference type="GO" id="GO:0016020">
    <property type="term" value="C:membrane"/>
    <property type="evidence" value="ECO:0007669"/>
    <property type="project" value="UniProtKB-SubCell"/>
</dbReference>
<evidence type="ECO:0000313" key="14">
    <source>
        <dbReference type="Proteomes" id="UP000694700"/>
    </source>
</evidence>
<dbReference type="PANTHER" id="PTHR23277">
    <property type="entry name" value="NECTIN-RELATED"/>
    <property type="match status" value="1"/>
</dbReference>
<dbReference type="Ensembl" id="ENSCCRT00015095295.1">
    <property type="protein sequence ID" value="ENSCCRP00015092333.1"/>
    <property type="gene ID" value="ENSCCRG00015037215.1"/>
</dbReference>
<proteinExistence type="inferred from homology"/>
<evidence type="ECO:0000256" key="11">
    <source>
        <dbReference type="SAM" id="Phobius"/>
    </source>
</evidence>
<evidence type="ECO:0000256" key="1">
    <source>
        <dbReference type="ARBA" id="ARBA00004167"/>
    </source>
</evidence>
<accession>A0A8C1ZNQ4</accession>
<keyword evidence="9" id="KW-1015">Disulfide bond</keyword>
<keyword evidence="10" id="KW-0325">Glycoprotein</keyword>
<feature type="transmembrane region" description="Helical" evidence="11">
    <location>
        <begin position="337"/>
        <end position="358"/>
    </location>
</feature>
<dbReference type="GO" id="GO:0005912">
    <property type="term" value="C:adherens junction"/>
    <property type="evidence" value="ECO:0007669"/>
    <property type="project" value="TreeGrafter"/>
</dbReference>
<feature type="domain" description="Ig-like" evidence="12">
    <location>
        <begin position="44"/>
        <end position="144"/>
    </location>
</feature>
<keyword evidence="6" id="KW-0130">Cell adhesion</keyword>
<keyword evidence="7 11" id="KW-1133">Transmembrane helix</keyword>
<dbReference type="SMART" id="SM00409">
    <property type="entry name" value="IG"/>
    <property type="match status" value="2"/>
</dbReference>
<keyword evidence="5" id="KW-0677">Repeat</keyword>
<feature type="domain" description="Ig-like" evidence="12">
    <location>
        <begin position="250"/>
        <end position="327"/>
    </location>
</feature>
<comment type="subcellular location">
    <subcellularLocation>
        <location evidence="1">Membrane</location>
        <topology evidence="1">Single-pass membrane protein</topology>
    </subcellularLocation>
</comment>
<comment type="similarity">
    <text evidence="2">Belongs to the nectin family.</text>
</comment>
<evidence type="ECO:0000256" key="10">
    <source>
        <dbReference type="ARBA" id="ARBA00023180"/>
    </source>
</evidence>
<dbReference type="InterPro" id="IPR013106">
    <property type="entry name" value="Ig_V-set"/>
</dbReference>
<name>A0A8C1ZNQ4_CYPCA</name>
<dbReference type="SUPFAM" id="SSF48726">
    <property type="entry name" value="Immunoglobulin"/>
    <property type="match status" value="3"/>
</dbReference>
<dbReference type="GO" id="GO:0007156">
    <property type="term" value="P:homophilic cell adhesion via plasma membrane adhesion molecules"/>
    <property type="evidence" value="ECO:0007669"/>
    <property type="project" value="TreeGrafter"/>
</dbReference>
<dbReference type="Pfam" id="PF13927">
    <property type="entry name" value="Ig_3"/>
    <property type="match status" value="1"/>
</dbReference>
<dbReference type="PROSITE" id="PS50835">
    <property type="entry name" value="IG_LIKE"/>
    <property type="match status" value="2"/>
</dbReference>
<keyword evidence="8 11" id="KW-0472">Membrane</keyword>
<reference evidence="13" key="1">
    <citation type="submission" date="2025-08" db="UniProtKB">
        <authorList>
            <consortium name="Ensembl"/>
        </authorList>
    </citation>
    <scope>IDENTIFICATION</scope>
</reference>
<dbReference type="InterPro" id="IPR013783">
    <property type="entry name" value="Ig-like_fold"/>
</dbReference>
<dbReference type="InterPro" id="IPR013162">
    <property type="entry name" value="CD80_C2-set"/>
</dbReference>
<evidence type="ECO:0000256" key="6">
    <source>
        <dbReference type="ARBA" id="ARBA00022889"/>
    </source>
</evidence>
<dbReference type="GO" id="GO:0007157">
    <property type="term" value="P:heterophilic cell-cell adhesion via plasma membrane cell adhesion molecules"/>
    <property type="evidence" value="ECO:0007669"/>
    <property type="project" value="TreeGrafter"/>
</dbReference>
<evidence type="ECO:0000256" key="8">
    <source>
        <dbReference type="ARBA" id="ARBA00023136"/>
    </source>
</evidence>
<evidence type="ECO:0000256" key="7">
    <source>
        <dbReference type="ARBA" id="ARBA00022989"/>
    </source>
</evidence>
<dbReference type="Pfam" id="PF07686">
    <property type="entry name" value="V-set"/>
    <property type="match status" value="1"/>
</dbReference>
<evidence type="ECO:0000256" key="4">
    <source>
        <dbReference type="ARBA" id="ARBA00022729"/>
    </source>
</evidence>
<dbReference type="Proteomes" id="UP000694700">
    <property type="component" value="Unplaced"/>
</dbReference>